<name>A0A3E5EZ08_9FIRM</name>
<evidence type="ECO:0000256" key="4">
    <source>
        <dbReference type="ARBA" id="ARBA00023239"/>
    </source>
</evidence>
<keyword evidence="7" id="KW-0808">Transferase</keyword>
<comment type="caution">
    <text evidence="7">The sequence shown here is derived from an EMBL/GenBank/DDBJ whole genome shotgun (WGS) entry which is preliminary data.</text>
</comment>
<dbReference type="InterPro" id="IPR015422">
    <property type="entry name" value="PyrdxlP-dep_Trfase_small"/>
</dbReference>
<accession>A0A3E5EZ08</accession>
<evidence type="ECO:0000313" key="8">
    <source>
        <dbReference type="Proteomes" id="UP000260841"/>
    </source>
</evidence>
<dbReference type="RefSeq" id="WP_117605675.1">
    <property type="nucleotide sequence ID" value="NZ_QRWS01000006.1"/>
</dbReference>
<comment type="cofactor">
    <cofactor evidence="1">
        <name>pyridoxal 5'-phosphate</name>
        <dbReference type="ChEBI" id="CHEBI:597326"/>
    </cofactor>
</comment>
<proteinExistence type="inferred from homology"/>
<comment type="similarity">
    <text evidence="5">Belongs to the class-II pyridoxal-phosphate-dependent aminotransferase family. MalY/PatB cystathionine beta-lyase subfamily.</text>
</comment>
<dbReference type="InterPro" id="IPR015421">
    <property type="entry name" value="PyrdxlP-dep_Trfase_major"/>
</dbReference>
<dbReference type="InterPro" id="IPR004839">
    <property type="entry name" value="Aminotransferase_I/II_large"/>
</dbReference>
<reference evidence="7 8" key="1">
    <citation type="submission" date="2018-08" db="EMBL/GenBank/DDBJ databases">
        <title>A genome reference for cultivated species of the human gut microbiota.</title>
        <authorList>
            <person name="Zou Y."/>
            <person name="Xue W."/>
            <person name="Luo G."/>
        </authorList>
    </citation>
    <scope>NUCLEOTIDE SEQUENCE [LARGE SCALE GENOMIC DNA]</scope>
    <source>
        <strain evidence="7 8">OM03-2</strain>
    </source>
</reference>
<dbReference type="Gene3D" id="3.90.1150.10">
    <property type="entry name" value="Aspartate Aminotransferase, domain 1"/>
    <property type="match status" value="1"/>
</dbReference>
<dbReference type="GO" id="GO:0008483">
    <property type="term" value="F:transaminase activity"/>
    <property type="evidence" value="ECO:0007669"/>
    <property type="project" value="UniProtKB-KW"/>
</dbReference>
<gene>
    <name evidence="7" type="ORF">DXB36_00235</name>
</gene>
<keyword evidence="3" id="KW-0663">Pyridoxal phosphate</keyword>
<protein>
    <recommendedName>
        <fullName evidence="2">cysteine-S-conjugate beta-lyase</fullName>
        <ecNumber evidence="2">4.4.1.13</ecNumber>
    </recommendedName>
</protein>
<evidence type="ECO:0000313" key="7">
    <source>
        <dbReference type="EMBL" id="RGN93704.1"/>
    </source>
</evidence>
<dbReference type="SUPFAM" id="SSF53383">
    <property type="entry name" value="PLP-dependent transferases"/>
    <property type="match status" value="1"/>
</dbReference>
<dbReference type="PANTHER" id="PTHR43525:SF1">
    <property type="entry name" value="PROTEIN MALY"/>
    <property type="match status" value="1"/>
</dbReference>
<dbReference type="Gene3D" id="3.40.640.10">
    <property type="entry name" value="Type I PLP-dependent aspartate aminotransferase-like (Major domain)"/>
    <property type="match status" value="1"/>
</dbReference>
<dbReference type="EC" id="4.4.1.13" evidence="2"/>
<dbReference type="InterPro" id="IPR015424">
    <property type="entry name" value="PyrdxlP-dep_Trfase"/>
</dbReference>
<evidence type="ECO:0000256" key="2">
    <source>
        <dbReference type="ARBA" id="ARBA00012224"/>
    </source>
</evidence>
<sequence>MATDFDKVINRKGTHSLKYDFATVRGKKADILPLWVADMDFQAPKSVRERLFEIVEHGIFGYSDTLEDYCRAVKSWYKRRFDWEIESDWIIKTPGIVFALAMAVKAYTEPGESVLMLQPVYYPFREVIEDNGRKLIGSPLKLEDGHYTIDFEDMEKKIRENDVKLLLFCSPHNPVGRVWKREELEKVAALCLKYHMTLVSDEIHSDIVYKGHKHQMMASISEEIADITVTCTAPSKTFNVAGLQLSNIIISNPKLREKFKHEVMQAGYSQPNLMGMEACQAAYENGEEWLEELLVYLQGNVDFVRDYLKQEIPKIRLIEPEGTYLLWLDCRELGLSVEELEHLVVDKANLWLDPGFIFGAVGEGFERINIACPRQTLRQAMNQLRDALNAEAFLN</sequence>
<dbReference type="CDD" id="cd00609">
    <property type="entry name" value="AAT_like"/>
    <property type="match status" value="1"/>
</dbReference>
<feature type="domain" description="Aminotransferase class I/classII large" evidence="6">
    <location>
        <begin position="36"/>
        <end position="383"/>
    </location>
</feature>
<dbReference type="Proteomes" id="UP000260841">
    <property type="component" value="Unassembled WGS sequence"/>
</dbReference>
<dbReference type="GO" id="GO:0047804">
    <property type="term" value="F:cysteine-S-conjugate beta-lyase activity"/>
    <property type="evidence" value="ECO:0007669"/>
    <property type="project" value="UniProtKB-EC"/>
</dbReference>
<dbReference type="PANTHER" id="PTHR43525">
    <property type="entry name" value="PROTEIN MALY"/>
    <property type="match status" value="1"/>
</dbReference>
<keyword evidence="4" id="KW-0456">Lyase</keyword>
<dbReference type="GO" id="GO:0030170">
    <property type="term" value="F:pyridoxal phosphate binding"/>
    <property type="evidence" value="ECO:0007669"/>
    <property type="project" value="InterPro"/>
</dbReference>
<organism evidence="7 8">
    <name type="scientific">Dorea formicigenerans</name>
    <dbReference type="NCBI Taxonomy" id="39486"/>
    <lineage>
        <taxon>Bacteria</taxon>
        <taxon>Bacillati</taxon>
        <taxon>Bacillota</taxon>
        <taxon>Clostridia</taxon>
        <taxon>Lachnospirales</taxon>
        <taxon>Lachnospiraceae</taxon>
        <taxon>Dorea</taxon>
    </lineage>
</organism>
<dbReference type="InterPro" id="IPR027619">
    <property type="entry name" value="C-S_lyase_PatB-like"/>
</dbReference>
<dbReference type="EMBL" id="QSVB01000001">
    <property type="protein sequence ID" value="RGN93704.1"/>
    <property type="molecule type" value="Genomic_DNA"/>
</dbReference>
<dbReference type="AlphaFoldDB" id="A0A3E5EZ08"/>
<evidence type="ECO:0000259" key="6">
    <source>
        <dbReference type="Pfam" id="PF00155"/>
    </source>
</evidence>
<dbReference type="Pfam" id="PF00155">
    <property type="entry name" value="Aminotran_1_2"/>
    <property type="match status" value="1"/>
</dbReference>
<evidence type="ECO:0000256" key="5">
    <source>
        <dbReference type="ARBA" id="ARBA00037974"/>
    </source>
</evidence>
<keyword evidence="7" id="KW-0032">Aminotransferase</keyword>
<evidence type="ECO:0000256" key="3">
    <source>
        <dbReference type="ARBA" id="ARBA00022898"/>
    </source>
</evidence>
<dbReference type="InterPro" id="IPR051798">
    <property type="entry name" value="Class-II_PLP-Dep_Aminotrans"/>
</dbReference>
<dbReference type="NCBIfam" id="TIGR04350">
    <property type="entry name" value="C_S_lyase_PatB"/>
    <property type="match status" value="1"/>
</dbReference>
<evidence type="ECO:0000256" key="1">
    <source>
        <dbReference type="ARBA" id="ARBA00001933"/>
    </source>
</evidence>